<feature type="transmembrane region" description="Helical" evidence="1">
    <location>
        <begin position="25"/>
        <end position="48"/>
    </location>
</feature>
<gene>
    <name evidence="2" type="ORF">PF327_00770</name>
</gene>
<dbReference type="Proteomes" id="UP001169066">
    <property type="component" value="Unassembled WGS sequence"/>
</dbReference>
<keyword evidence="1" id="KW-0812">Transmembrane</keyword>
<feature type="transmembrane region" description="Helical" evidence="1">
    <location>
        <begin position="60"/>
        <end position="83"/>
    </location>
</feature>
<dbReference type="InterPro" id="IPR007436">
    <property type="entry name" value="DUF485"/>
</dbReference>
<dbReference type="PANTHER" id="PTHR38598:SF1">
    <property type="entry name" value="INNER MEMBRANE PROTEIN YJCH"/>
    <property type="match status" value="1"/>
</dbReference>
<keyword evidence="1" id="KW-1133">Transmembrane helix</keyword>
<dbReference type="EMBL" id="JAQIBC010000001">
    <property type="protein sequence ID" value="MDM5262734.1"/>
    <property type="molecule type" value="Genomic_DNA"/>
</dbReference>
<evidence type="ECO:0000313" key="3">
    <source>
        <dbReference type="Proteomes" id="UP001169066"/>
    </source>
</evidence>
<comment type="caution">
    <text evidence="2">The sequence shown here is derived from an EMBL/GenBank/DDBJ whole genome shotgun (WGS) entry which is preliminary data.</text>
</comment>
<name>A0ABT7QNS3_9BACT</name>
<evidence type="ECO:0000313" key="2">
    <source>
        <dbReference type="EMBL" id="MDM5262734.1"/>
    </source>
</evidence>
<reference evidence="2" key="1">
    <citation type="submission" date="2023-01" db="EMBL/GenBank/DDBJ databases">
        <title>Sulfurovum sp. XTW-4 genome assembly.</title>
        <authorList>
            <person name="Wang J."/>
        </authorList>
    </citation>
    <scope>NUCLEOTIDE SEQUENCE</scope>
    <source>
        <strain evidence="2">XTW-4</strain>
    </source>
</reference>
<dbReference type="PANTHER" id="PTHR38598">
    <property type="entry name" value="INNER MEMBRANE PROTEIN YJCH"/>
    <property type="match status" value="1"/>
</dbReference>
<evidence type="ECO:0000256" key="1">
    <source>
        <dbReference type="SAM" id="Phobius"/>
    </source>
</evidence>
<protein>
    <submittedName>
        <fullName evidence="2">DUF485 domain-containing protein</fullName>
    </submittedName>
</protein>
<organism evidence="2 3">
    <name type="scientific">Sulfurovum xiamenensis</name>
    <dbReference type="NCBI Taxonomy" id="3019066"/>
    <lineage>
        <taxon>Bacteria</taxon>
        <taxon>Pseudomonadati</taxon>
        <taxon>Campylobacterota</taxon>
        <taxon>Epsilonproteobacteria</taxon>
        <taxon>Campylobacterales</taxon>
        <taxon>Sulfurovaceae</taxon>
        <taxon>Sulfurovum</taxon>
    </lineage>
</organism>
<dbReference type="RefSeq" id="WP_008243874.1">
    <property type="nucleotide sequence ID" value="NZ_JAQIBC010000001.1"/>
</dbReference>
<proteinExistence type="predicted"/>
<sequence length="106" mass="11995">MTQEQVQLIKNNPKYQKLVSTRSKFAWTLTIIMLVVYYAFILFIAFSPETLGTKISPDAMATWGIPIGIAIIVFAFAMTGVYVRRANGEFDGLLNDLKIDIEKEMN</sequence>
<dbReference type="Pfam" id="PF04341">
    <property type="entry name" value="DUF485"/>
    <property type="match status" value="1"/>
</dbReference>
<keyword evidence="3" id="KW-1185">Reference proteome</keyword>
<dbReference type="InterPro" id="IPR052959">
    <property type="entry name" value="Inner_membrane_assoc"/>
</dbReference>
<accession>A0ABT7QNS3</accession>
<keyword evidence="1" id="KW-0472">Membrane</keyword>